<dbReference type="Gene3D" id="3.40.630.30">
    <property type="match status" value="1"/>
</dbReference>
<evidence type="ECO:0000313" key="2">
    <source>
        <dbReference type="EMBL" id="AVM48526.1"/>
    </source>
</evidence>
<dbReference type="EMBL" id="CP027228">
    <property type="protein sequence ID" value="AVM48526.1"/>
    <property type="molecule type" value="Genomic_DNA"/>
</dbReference>
<accession>A0A2S0L5J4</accession>
<dbReference type="GO" id="GO:0016747">
    <property type="term" value="F:acyltransferase activity, transferring groups other than amino-acyl groups"/>
    <property type="evidence" value="ECO:0007669"/>
    <property type="project" value="InterPro"/>
</dbReference>
<reference evidence="3" key="1">
    <citation type="submission" date="2018-02" db="EMBL/GenBank/DDBJ databases">
        <authorList>
            <person name="Holder M.E."/>
            <person name="Ajami N.J."/>
            <person name="Petrosino J.F."/>
        </authorList>
    </citation>
    <scope>NUCLEOTIDE SEQUENCE [LARGE SCALE GENOMIC DNA]</scope>
    <source>
        <strain evidence="3">CCUG 47132</strain>
    </source>
</reference>
<gene>
    <name evidence="2" type="ORF">C5Q96_06560</name>
</gene>
<sequence>MILHYYNWDFTMIKAEIRINRTLPTELIKLMNKCGERKRSPKTVIKALRDGLFMVGLYVNGELVAFGRVSGDGAMYFLITDVMVDPAYEDSGADMQLYKEIDDYLIAVAPNDSRILAMTNKKYESVFRTFGYEYMDPDYRTVMIRE</sequence>
<keyword evidence="3" id="KW-1185">Reference proteome</keyword>
<evidence type="ECO:0000313" key="3">
    <source>
        <dbReference type="Proteomes" id="UP000237883"/>
    </source>
</evidence>
<dbReference type="AlphaFoldDB" id="A0A2S0L5J4"/>
<name>A0A2S0L5J4_9FIRM</name>
<protein>
    <recommendedName>
        <fullName evidence="1">N-acetyltransferase domain-containing protein</fullName>
    </recommendedName>
</protein>
<proteinExistence type="predicted"/>
<dbReference type="KEGG" id="mdv:C5Q96_06560"/>
<dbReference type="SUPFAM" id="SSF55729">
    <property type="entry name" value="Acyl-CoA N-acyltransferases (Nat)"/>
    <property type="match status" value="1"/>
</dbReference>
<organism evidence="2 3">
    <name type="scientific">Mogibacterium diversum</name>
    <dbReference type="NCBI Taxonomy" id="114527"/>
    <lineage>
        <taxon>Bacteria</taxon>
        <taxon>Bacillati</taxon>
        <taxon>Bacillota</taxon>
        <taxon>Clostridia</taxon>
        <taxon>Peptostreptococcales</taxon>
        <taxon>Anaerovoracaceae</taxon>
        <taxon>Mogibacterium</taxon>
    </lineage>
</organism>
<dbReference type="PROSITE" id="PS51186">
    <property type="entry name" value="GNAT"/>
    <property type="match status" value="1"/>
</dbReference>
<dbReference type="Proteomes" id="UP000237883">
    <property type="component" value="Chromosome"/>
</dbReference>
<dbReference type="InterPro" id="IPR016181">
    <property type="entry name" value="Acyl_CoA_acyltransferase"/>
</dbReference>
<dbReference type="InterPro" id="IPR000182">
    <property type="entry name" value="GNAT_dom"/>
</dbReference>
<evidence type="ECO:0000259" key="1">
    <source>
        <dbReference type="PROSITE" id="PS51186"/>
    </source>
</evidence>
<feature type="domain" description="N-acetyltransferase" evidence="1">
    <location>
        <begin position="15"/>
        <end position="146"/>
    </location>
</feature>